<feature type="domain" description="Glucose-methanol-choline oxidoreductase N-terminal" evidence="8">
    <location>
        <begin position="259"/>
        <end position="273"/>
    </location>
</feature>
<comment type="cofactor">
    <cofactor evidence="1 5">
        <name>FAD</name>
        <dbReference type="ChEBI" id="CHEBI:57692"/>
    </cofactor>
</comment>
<feature type="domain" description="Glucose-methanol-choline oxidoreductase N-terminal" evidence="7">
    <location>
        <begin position="87"/>
        <end position="110"/>
    </location>
</feature>
<name>Q6N6J6_RHOPA</name>
<dbReference type="PANTHER" id="PTHR11552">
    <property type="entry name" value="GLUCOSE-METHANOL-CHOLINE GMC OXIDOREDUCTASE"/>
    <property type="match status" value="1"/>
</dbReference>
<keyword evidence="10" id="KW-0560">Oxidoreductase</keyword>
<dbReference type="PROSITE" id="PS51257">
    <property type="entry name" value="PROKAR_LIPOPROTEIN"/>
    <property type="match status" value="1"/>
</dbReference>
<dbReference type="GO" id="GO:0008812">
    <property type="term" value="F:choline dehydrogenase activity"/>
    <property type="evidence" value="ECO:0007669"/>
    <property type="project" value="UniProtKB-EC"/>
</dbReference>
<dbReference type="EC" id="1.1.99.1" evidence="10"/>
<evidence type="ECO:0000313" key="9">
    <source>
        <dbReference type="EMBL" id="CAE28060.1"/>
    </source>
</evidence>
<accession>Q6N6J6</accession>
<dbReference type="GO" id="GO:0050660">
    <property type="term" value="F:flavin adenine dinucleotide binding"/>
    <property type="evidence" value="ECO:0007669"/>
    <property type="project" value="InterPro"/>
</dbReference>
<evidence type="ECO:0000256" key="5">
    <source>
        <dbReference type="PIRSR" id="PIRSR000137-2"/>
    </source>
</evidence>
<comment type="similarity">
    <text evidence="2 6">Belongs to the GMC oxidoreductase family.</text>
</comment>
<dbReference type="RefSeq" id="WP_011158169.1">
    <property type="nucleotide sequence ID" value="NZ_CP116810.1"/>
</dbReference>
<feature type="binding site" evidence="5">
    <location>
        <position position="89"/>
    </location>
    <ligand>
        <name>FAD</name>
        <dbReference type="ChEBI" id="CHEBI:57692"/>
    </ligand>
</feature>
<evidence type="ECO:0000256" key="3">
    <source>
        <dbReference type="ARBA" id="ARBA00022630"/>
    </source>
</evidence>
<dbReference type="InterPro" id="IPR012132">
    <property type="entry name" value="GMC_OxRdtase"/>
</dbReference>
<reference evidence="10" key="1">
    <citation type="submission" date="2003-07" db="EMBL/GenBank/DDBJ databases">
        <authorList>
            <consortium name="Rhodopseudomonas genome consortium"/>
            <person name="Larimer F."/>
            <person name="Harwood C."/>
        </authorList>
    </citation>
    <scope>NUCLEOTIDE SEQUENCE</scope>
    <source>
        <strain evidence="10">CGA009</strain>
    </source>
</reference>
<dbReference type="Pfam" id="PF00732">
    <property type="entry name" value="GMC_oxred_N"/>
    <property type="match status" value="1"/>
</dbReference>
<evidence type="ECO:0000256" key="4">
    <source>
        <dbReference type="ARBA" id="ARBA00022827"/>
    </source>
</evidence>
<evidence type="ECO:0000256" key="1">
    <source>
        <dbReference type="ARBA" id="ARBA00001974"/>
    </source>
</evidence>
<evidence type="ECO:0000259" key="7">
    <source>
        <dbReference type="PROSITE" id="PS00623"/>
    </source>
</evidence>
<dbReference type="InterPro" id="IPR007867">
    <property type="entry name" value="GMC_OxRtase_C"/>
</dbReference>
<feature type="binding site" evidence="5">
    <location>
        <position position="224"/>
    </location>
    <ligand>
        <name>FAD</name>
        <dbReference type="ChEBI" id="CHEBI:57692"/>
    </ligand>
</feature>
<keyword evidence="4 5" id="KW-0274">FAD</keyword>
<dbReference type="PhylomeDB" id="Q6N6J6"/>
<dbReference type="PANTHER" id="PTHR11552:SF147">
    <property type="entry name" value="CHOLINE DEHYDROGENASE, MITOCHONDRIAL"/>
    <property type="match status" value="1"/>
</dbReference>
<feature type="binding site" evidence="5">
    <location>
        <begin position="97"/>
        <end position="100"/>
    </location>
    <ligand>
        <name>FAD</name>
        <dbReference type="ChEBI" id="CHEBI:57692"/>
    </ligand>
</feature>
<dbReference type="Gene3D" id="3.30.560.10">
    <property type="entry name" value="Glucose Oxidase, domain 3"/>
    <property type="match status" value="1"/>
</dbReference>
<reference evidence="9 11" key="2">
    <citation type="journal article" date="2004" name="Nat. Biotechnol.">
        <title>Complete genome sequence of the metabolically versatile photosynthetic bacterium Rhodopseudomonas palustris.</title>
        <authorList>
            <person name="Larimer F.W."/>
            <person name="Chain P."/>
            <person name="Hauser L."/>
            <person name="Lamerdin J."/>
            <person name="Malfatti S."/>
            <person name="Do L."/>
            <person name="Land M.L."/>
            <person name="Pelletier D.A."/>
            <person name="Beatty J.T."/>
            <person name="Lang A.S."/>
            <person name="Tabita F.R."/>
            <person name="Gibson J.L."/>
            <person name="Hanson T.E."/>
            <person name="Bobst C."/>
            <person name="Torres J.L."/>
            <person name="Peres C."/>
            <person name="Harrison F.H."/>
            <person name="Gibson J."/>
            <person name="Harwood C.S."/>
        </authorList>
    </citation>
    <scope>NUCLEOTIDE SEQUENCE [LARGE SCALE GENOMIC DNA]</scope>
    <source>
        <strain evidence="11">ATCC BAA-98 / CGA009</strain>
        <strain evidence="9">CGA009</strain>
    </source>
</reference>
<protein>
    <submittedName>
        <fullName evidence="10">Choline dehydrogenase</fullName>
        <ecNumber evidence="10">1.1.99.1</ecNumber>
    </submittedName>
    <submittedName>
        <fullName evidence="9">Possible GMC-type oxidoreductase</fullName>
    </submittedName>
</protein>
<proteinExistence type="inferred from homology"/>
<dbReference type="KEGG" id="rpa:TX73_013560"/>
<dbReference type="HOGENOM" id="CLU_002865_7_2_5"/>
<evidence type="ECO:0000256" key="6">
    <source>
        <dbReference type="RuleBase" id="RU003968"/>
    </source>
</evidence>
<dbReference type="AlphaFoldDB" id="Q6N6J6"/>
<keyword evidence="11" id="KW-1185">Reference proteome</keyword>
<reference evidence="10" key="3">
    <citation type="submission" date="2022-12" db="EMBL/GenBank/DDBJ databases">
        <title>Complete genome sequence of Rhodopseudomonas palustris CGA0092 and corrections to the R. palustris CGA009 genome sequence.</title>
        <authorList>
            <person name="Mazny B.R."/>
            <person name="Sheff O.F."/>
            <person name="LaSarre B."/>
            <person name="McKinlay A."/>
            <person name="McKinlay J.B."/>
        </authorList>
    </citation>
    <scope>NUCLEOTIDE SEQUENCE</scope>
    <source>
        <strain evidence="10">CGA009</strain>
    </source>
</reference>
<dbReference type="GeneID" id="66893690"/>
<evidence type="ECO:0000256" key="2">
    <source>
        <dbReference type="ARBA" id="ARBA00010790"/>
    </source>
</evidence>
<evidence type="ECO:0000313" key="11">
    <source>
        <dbReference type="Proteomes" id="UP000001426"/>
    </source>
</evidence>
<dbReference type="STRING" id="258594.RPA2619"/>
<dbReference type="PROSITE" id="PS00624">
    <property type="entry name" value="GMC_OXRED_2"/>
    <property type="match status" value="1"/>
</dbReference>
<dbReference type="PIRSF" id="PIRSF000137">
    <property type="entry name" value="Alcohol_oxidase"/>
    <property type="match status" value="1"/>
</dbReference>
<evidence type="ECO:0000259" key="8">
    <source>
        <dbReference type="PROSITE" id="PS00624"/>
    </source>
</evidence>
<keyword evidence="3 6" id="KW-0285">Flavoprotein</keyword>
<dbReference type="Gene3D" id="3.50.50.60">
    <property type="entry name" value="FAD/NAD(P)-binding domain"/>
    <property type="match status" value="1"/>
</dbReference>
<gene>
    <name evidence="9" type="ordered locus">RPA2619</name>
    <name evidence="10" type="ORF">TX73_013560</name>
</gene>
<dbReference type="EMBL" id="BX572601">
    <property type="protein sequence ID" value="CAE28060.1"/>
    <property type="molecule type" value="Genomic_DNA"/>
</dbReference>
<dbReference type="eggNOG" id="COG2303">
    <property type="taxonomic scope" value="Bacteria"/>
</dbReference>
<dbReference type="EMBL" id="CP116810">
    <property type="protein sequence ID" value="WCL92781.1"/>
    <property type="molecule type" value="Genomic_DNA"/>
</dbReference>
<dbReference type="Proteomes" id="UP000001426">
    <property type="component" value="Chromosome"/>
</dbReference>
<dbReference type="InterPro" id="IPR000172">
    <property type="entry name" value="GMC_OxRdtase_N"/>
</dbReference>
<feature type="binding site" evidence="5">
    <location>
        <position position="93"/>
    </location>
    <ligand>
        <name>FAD</name>
        <dbReference type="ChEBI" id="CHEBI:57692"/>
    </ligand>
</feature>
<dbReference type="NCBIfam" id="NF002550">
    <property type="entry name" value="PRK02106.1"/>
    <property type="match status" value="1"/>
</dbReference>
<dbReference type="PROSITE" id="PS00623">
    <property type="entry name" value="GMC_OXRED_1"/>
    <property type="match status" value="1"/>
</dbReference>
<dbReference type="SUPFAM" id="SSF54373">
    <property type="entry name" value="FAD-linked reductases, C-terminal domain"/>
    <property type="match status" value="1"/>
</dbReference>
<evidence type="ECO:0000313" key="10">
    <source>
        <dbReference type="EMBL" id="WCL92781.1"/>
    </source>
</evidence>
<dbReference type="InterPro" id="IPR036188">
    <property type="entry name" value="FAD/NAD-bd_sf"/>
</dbReference>
<dbReference type="SUPFAM" id="SSF51905">
    <property type="entry name" value="FAD/NAD(P)-binding domain"/>
    <property type="match status" value="1"/>
</dbReference>
<organism evidence="9">
    <name type="scientific">Rhodopseudomonas palustris (strain ATCC BAA-98 / CGA009)</name>
    <dbReference type="NCBI Taxonomy" id="258594"/>
    <lineage>
        <taxon>Bacteria</taxon>
        <taxon>Pseudomonadati</taxon>
        <taxon>Pseudomonadota</taxon>
        <taxon>Alphaproteobacteria</taxon>
        <taxon>Hyphomicrobiales</taxon>
        <taxon>Nitrobacteraceae</taxon>
        <taxon>Rhodopseudomonas</taxon>
    </lineage>
</organism>
<sequence length="534" mass="57576">MTRTITTETVDFIIVGAGSSGCVLANRLSEDPATSVALLEAGPRDSNPWIHIPIGYAKTIRNPNINWCYETEPEPTMDGRRIFWPRGKVLGGTSSINGLVYMRGHPDDYDGWAAAGASGWAWSDVLPYFKRSEDQVRGADAYHGVGGPLSVADLSERNPICQAFIDAATAAGVPANLDFNGESQDGVGYVQLTTREGRRCSSAVAFLRPALRRANLRVETEALVGRVLIEGGRAVGVEYLRGGERRVLRARSEVILCGGAVNSPQLLQLSGIGPAAHLASVNVEPVQDLPAVGANLQDHLQVRIVWKAAHPLTLNDIVRNPVRKLWMGARYLLSRSGPMTISACQVGLFARTRTELTRPDIQYHFMMFSAESSADQLHSFSGFTANVCQLRPESRGSVLIAAPDPRQAPRIRANYLATETDRRAVIDGLRLARTIANEQPLADFIVEEYLPGAGATSDDALAAHARQKGQTLFHPAGTCAIGPVLDPQLRVHGIEGLRVADCSVMPTLVSGNTNAPAVMIGEKASDLVLRQRVA</sequence>
<dbReference type="Pfam" id="PF05199">
    <property type="entry name" value="GMC_oxred_C"/>
    <property type="match status" value="1"/>
</dbReference>